<comment type="caution">
    <text evidence="2">The sequence shown here is derived from an EMBL/GenBank/DDBJ whole genome shotgun (WGS) entry which is preliminary data.</text>
</comment>
<dbReference type="AlphaFoldDB" id="X1UWN6"/>
<keyword evidence="1" id="KW-0812">Transmembrane</keyword>
<organism evidence="2">
    <name type="scientific">marine sediment metagenome</name>
    <dbReference type="NCBI Taxonomy" id="412755"/>
    <lineage>
        <taxon>unclassified sequences</taxon>
        <taxon>metagenomes</taxon>
        <taxon>ecological metagenomes</taxon>
    </lineage>
</organism>
<keyword evidence="1" id="KW-1133">Transmembrane helix</keyword>
<protein>
    <submittedName>
        <fullName evidence="2">Uncharacterized protein</fullName>
    </submittedName>
</protein>
<gene>
    <name evidence="2" type="ORF">S12H4_44802</name>
</gene>
<feature type="non-terminal residue" evidence="2">
    <location>
        <position position="65"/>
    </location>
</feature>
<name>X1UWN6_9ZZZZ</name>
<accession>X1UWN6</accession>
<sequence>MIIVMNILKIIGIIIGAYAIFMLIVAIIPGFSVPMQPLEKAKQMPKEVDAKPSWLRKDVSFKVKG</sequence>
<feature type="transmembrane region" description="Helical" evidence="1">
    <location>
        <begin position="7"/>
        <end position="28"/>
    </location>
</feature>
<reference evidence="2" key="1">
    <citation type="journal article" date="2014" name="Front. Microbiol.">
        <title>High frequency of phylogenetically diverse reductive dehalogenase-homologous genes in deep subseafloor sedimentary metagenomes.</title>
        <authorList>
            <person name="Kawai M."/>
            <person name="Futagami T."/>
            <person name="Toyoda A."/>
            <person name="Takaki Y."/>
            <person name="Nishi S."/>
            <person name="Hori S."/>
            <person name="Arai W."/>
            <person name="Tsubouchi T."/>
            <person name="Morono Y."/>
            <person name="Uchiyama I."/>
            <person name="Ito T."/>
            <person name="Fujiyama A."/>
            <person name="Inagaki F."/>
            <person name="Takami H."/>
        </authorList>
    </citation>
    <scope>NUCLEOTIDE SEQUENCE</scope>
    <source>
        <strain evidence="2">Expedition CK06-06</strain>
    </source>
</reference>
<evidence type="ECO:0000313" key="2">
    <source>
        <dbReference type="EMBL" id="GAJ04316.1"/>
    </source>
</evidence>
<evidence type="ECO:0000256" key="1">
    <source>
        <dbReference type="SAM" id="Phobius"/>
    </source>
</evidence>
<keyword evidence="1" id="KW-0472">Membrane</keyword>
<dbReference type="EMBL" id="BARW01027638">
    <property type="protein sequence ID" value="GAJ04316.1"/>
    <property type="molecule type" value="Genomic_DNA"/>
</dbReference>
<proteinExistence type="predicted"/>